<name>A0A106QCR1_9BURK</name>
<dbReference type="AlphaFoldDB" id="A0A106QCR1"/>
<gene>
    <name evidence="1" type="ORF">WL29_22040</name>
</gene>
<sequence length="111" mass="12567">MLNFISGVEPEAMTYILQNIENGEVRRVAPSYPVWIIDSSTGTLMYYQGQKSFRGQSATRLVDDKGFRFGQRALDMAKNSRSTWLRIELAGKEYKAYCASKAPFVVCSLIQ</sequence>
<accession>A0A106QCR1</accession>
<protein>
    <submittedName>
        <fullName evidence="1">Uncharacterized protein</fullName>
    </submittedName>
</protein>
<dbReference type="EMBL" id="LPHD01000049">
    <property type="protein sequence ID" value="KWA84050.1"/>
    <property type="molecule type" value="Genomic_DNA"/>
</dbReference>
<evidence type="ECO:0000313" key="2">
    <source>
        <dbReference type="Proteomes" id="UP000060630"/>
    </source>
</evidence>
<proteinExistence type="predicted"/>
<comment type="caution">
    <text evidence="1">The sequence shown here is derived from an EMBL/GenBank/DDBJ whole genome shotgun (WGS) entry which is preliminary data.</text>
</comment>
<evidence type="ECO:0000313" key="1">
    <source>
        <dbReference type="EMBL" id="KWA84050.1"/>
    </source>
</evidence>
<reference evidence="1 2" key="1">
    <citation type="submission" date="2015-11" db="EMBL/GenBank/DDBJ databases">
        <title>Expanding the genomic diversity of Burkholderia species for the development of highly accurate diagnostics.</title>
        <authorList>
            <person name="Sahl J."/>
            <person name="Keim P."/>
            <person name="Wagner D."/>
        </authorList>
    </citation>
    <scope>NUCLEOTIDE SEQUENCE [LARGE SCALE GENOMIC DNA]</scope>
    <source>
        <strain evidence="1 2">MSMB2087WGS</strain>
    </source>
</reference>
<dbReference type="Proteomes" id="UP000060630">
    <property type="component" value="Unassembled WGS sequence"/>
</dbReference>
<organism evidence="1 2">
    <name type="scientific">Burkholderia ubonensis</name>
    <dbReference type="NCBI Taxonomy" id="101571"/>
    <lineage>
        <taxon>Bacteria</taxon>
        <taxon>Pseudomonadati</taxon>
        <taxon>Pseudomonadota</taxon>
        <taxon>Betaproteobacteria</taxon>
        <taxon>Burkholderiales</taxon>
        <taxon>Burkholderiaceae</taxon>
        <taxon>Burkholderia</taxon>
        <taxon>Burkholderia cepacia complex</taxon>
    </lineage>
</organism>